<name>A0A6A6UHL7_9PEZI</name>
<keyword evidence="2" id="KW-0732">Signal</keyword>
<keyword evidence="5" id="KW-1185">Reference proteome</keyword>
<evidence type="ECO:0000256" key="1">
    <source>
        <dbReference type="SAM" id="MobiDB-lite"/>
    </source>
</evidence>
<feature type="region of interest" description="Disordered" evidence="1">
    <location>
        <begin position="185"/>
        <end position="204"/>
    </location>
</feature>
<reference evidence="4" key="1">
    <citation type="journal article" date="2020" name="Stud. Mycol.">
        <title>101 Dothideomycetes genomes: a test case for predicting lifestyles and emergence of pathogens.</title>
        <authorList>
            <person name="Haridas S."/>
            <person name="Albert R."/>
            <person name="Binder M."/>
            <person name="Bloem J."/>
            <person name="Labutti K."/>
            <person name="Salamov A."/>
            <person name="Andreopoulos B."/>
            <person name="Baker S."/>
            <person name="Barry K."/>
            <person name="Bills G."/>
            <person name="Bluhm B."/>
            <person name="Cannon C."/>
            <person name="Castanera R."/>
            <person name="Culley D."/>
            <person name="Daum C."/>
            <person name="Ezra D."/>
            <person name="Gonzalez J."/>
            <person name="Henrissat B."/>
            <person name="Kuo A."/>
            <person name="Liang C."/>
            <person name="Lipzen A."/>
            <person name="Lutzoni F."/>
            <person name="Magnuson J."/>
            <person name="Mondo S."/>
            <person name="Nolan M."/>
            <person name="Ohm R."/>
            <person name="Pangilinan J."/>
            <person name="Park H.-J."/>
            <person name="Ramirez L."/>
            <person name="Alfaro M."/>
            <person name="Sun H."/>
            <person name="Tritt A."/>
            <person name="Yoshinaga Y."/>
            <person name="Zwiers L.-H."/>
            <person name="Turgeon B."/>
            <person name="Goodwin S."/>
            <person name="Spatafora J."/>
            <person name="Crous P."/>
            <person name="Grigoriev I."/>
        </authorList>
    </citation>
    <scope>NUCLEOTIDE SEQUENCE</scope>
    <source>
        <strain evidence="4">CBS 115976</strain>
    </source>
</reference>
<feature type="domain" description="DUF7136" evidence="3">
    <location>
        <begin position="24"/>
        <end position="197"/>
    </location>
</feature>
<dbReference type="AlphaFoldDB" id="A0A6A6UHL7"/>
<proteinExistence type="predicted"/>
<evidence type="ECO:0000313" key="4">
    <source>
        <dbReference type="EMBL" id="KAF2670374.1"/>
    </source>
</evidence>
<sequence>MILRSKLVFLAVSSLSIQSCFAANPVVVQTDIVFPRNNTVYKAVPSFPIVFALTNFADVWQYQPIVAWRLQILQPNGNNILGERGVVGWTDKTSHQIAPGPQLAVNSASSIKSKGSAMYELQYDFRIAPTLDDCYYTRLSPDSFFQGSIFFNISDETGISPDIVGPDGCSSPLGAVGYTGPNATKSQCPAVTSPRPDPKSPSVGWPHDPPALLWLCSGSAPTPGSLIHD</sequence>
<dbReference type="Proteomes" id="UP000799302">
    <property type="component" value="Unassembled WGS sequence"/>
</dbReference>
<evidence type="ECO:0000256" key="2">
    <source>
        <dbReference type="SAM" id="SignalP"/>
    </source>
</evidence>
<protein>
    <recommendedName>
        <fullName evidence="3">DUF7136 domain-containing protein</fullName>
    </recommendedName>
</protein>
<evidence type="ECO:0000313" key="5">
    <source>
        <dbReference type="Proteomes" id="UP000799302"/>
    </source>
</evidence>
<gene>
    <name evidence="4" type="ORF">BT63DRAFT_454564</name>
</gene>
<evidence type="ECO:0000259" key="3">
    <source>
        <dbReference type="Pfam" id="PF23584"/>
    </source>
</evidence>
<dbReference type="PROSITE" id="PS51257">
    <property type="entry name" value="PROKAR_LIPOPROTEIN"/>
    <property type="match status" value="1"/>
</dbReference>
<dbReference type="InterPro" id="IPR055560">
    <property type="entry name" value="DUF7136"/>
</dbReference>
<organism evidence="4 5">
    <name type="scientific">Microthyrium microscopicum</name>
    <dbReference type="NCBI Taxonomy" id="703497"/>
    <lineage>
        <taxon>Eukaryota</taxon>
        <taxon>Fungi</taxon>
        <taxon>Dikarya</taxon>
        <taxon>Ascomycota</taxon>
        <taxon>Pezizomycotina</taxon>
        <taxon>Dothideomycetes</taxon>
        <taxon>Dothideomycetes incertae sedis</taxon>
        <taxon>Microthyriales</taxon>
        <taxon>Microthyriaceae</taxon>
        <taxon>Microthyrium</taxon>
    </lineage>
</organism>
<feature type="signal peptide" evidence="2">
    <location>
        <begin position="1"/>
        <end position="22"/>
    </location>
</feature>
<accession>A0A6A6UHL7</accession>
<dbReference type="EMBL" id="MU004234">
    <property type="protein sequence ID" value="KAF2670374.1"/>
    <property type="molecule type" value="Genomic_DNA"/>
</dbReference>
<dbReference type="Pfam" id="PF23584">
    <property type="entry name" value="DUF7136"/>
    <property type="match status" value="1"/>
</dbReference>
<feature type="chain" id="PRO_5025609508" description="DUF7136 domain-containing protein" evidence="2">
    <location>
        <begin position="23"/>
        <end position="229"/>
    </location>
</feature>